<dbReference type="PANTHER" id="PTHR47267:SF4">
    <property type="entry name" value="PYRIDOXAL PHOSPHATE PHOSPHATASE YIGL"/>
    <property type="match status" value="1"/>
</dbReference>
<dbReference type="InterPro" id="IPR023214">
    <property type="entry name" value="HAD_sf"/>
</dbReference>
<comment type="similarity">
    <text evidence="5">Belongs to the HAD-like hydrolase superfamily. Cof family.</text>
</comment>
<dbReference type="NCBIfam" id="TIGR00099">
    <property type="entry name" value="Cof-subfamily"/>
    <property type="match status" value="1"/>
</dbReference>
<dbReference type="Gene3D" id="3.40.50.1000">
    <property type="entry name" value="HAD superfamily/HAD-like"/>
    <property type="match status" value="1"/>
</dbReference>
<gene>
    <name evidence="6" type="primary">cof</name>
    <name evidence="6" type="ORF">NCTC11621_01984</name>
</gene>
<keyword evidence="2" id="KW-0479">Metal-binding</keyword>
<evidence type="ECO:0000256" key="5">
    <source>
        <dbReference type="ARBA" id="ARBA00034778"/>
    </source>
</evidence>
<evidence type="ECO:0000256" key="2">
    <source>
        <dbReference type="ARBA" id="ARBA00022723"/>
    </source>
</evidence>
<organism evidence="6 7">
    <name type="scientific">Pasteurella canis</name>
    <dbReference type="NCBI Taxonomy" id="753"/>
    <lineage>
        <taxon>Bacteria</taxon>
        <taxon>Pseudomonadati</taxon>
        <taxon>Pseudomonadota</taxon>
        <taxon>Gammaproteobacteria</taxon>
        <taxon>Pasteurellales</taxon>
        <taxon>Pasteurellaceae</taxon>
        <taxon>Pasteurella</taxon>
    </lineage>
</organism>
<accession>A0A379EWZ4</accession>
<dbReference type="PROSITE" id="PS01228">
    <property type="entry name" value="COF_1"/>
    <property type="match status" value="1"/>
</dbReference>
<dbReference type="PROSITE" id="PS01229">
    <property type="entry name" value="COF_2"/>
    <property type="match status" value="1"/>
</dbReference>
<dbReference type="SUPFAM" id="SSF56784">
    <property type="entry name" value="HAD-like"/>
    <property type="match status" value="1"/>
</dbReference>
<reference evidence="6 7" key="1">
    <citation type="submission" date="2018-06" db="EMBL/GenBank/DDBJ databases">
        <authorList>
            <consortium name="Pathogen Informatics"/>
            <person name="Doyle S."/>
        </authorList>
    </citation>
    <scope>NUCLEOTIDE SEQUENCE [LARGE SCALE GENOMIC DNA]</scope>
    <source>
        <strain evidence="6 7">NCTC11621</strain>
    </source>
</reference>
<name>A0A379EWZ4_9PAST</name>
<dbReference type="SFLD" id="SFLDS00003">
    <property type="entry name" value="Haloacid_Dehalogenase"/>
    <property type="match status" value="1"/>
</dbReference>
<dbReference type="PANTHER" id="PTHR47267">
    <property type="match status" value="1"/>
</dbReference>
<sequence>MQKFPFRAIVSDLDGTLLNTNHVVGDFTIETLQKLAAKGVDIMLATGRNHTDLLPILKKINIENAVMITSNGARAQDLQGNLLVRNYIPELTAFEIMNLSFDRTRVCVNSYQGDDWFINIDVPQLRKYHQDSGFMYEVVDFAQHHGRATEKVFFIGREPQDLVQIETHLKTAYGDSTSITYSTPVCLEVMNQNVSKASALEQVLANRDYGMQQCIAFGDGMNDVQMLTQVGKGCVMGNADPRLKAACPDLEVIGLNAQESVANYIRTLFNIT</sequence>
<dbReference type="SFLD" id="SFLDG01140">
    <property type="entry name" value="C2.B:_Phosphomannomutase_and_P"/>
    <property type="match status" value="1"/>
</dbReference>
<keyword evidence="3 6" id="KW-0378">Hydrolase</keyword>
<evidence type="ECO:0000313" key="6">
    <source>
        <dbReference type="EMBL" id="SUC10905.1"/>
    </source>
</evidence>
<dbReference type="GO" id="GO:0016791">
    <property type="term" value="F:phosphatase activity"/>
    <property type="evidence" value="ECO:0007669"/>
    <property type="project" value="UniProtKB-ARBA"/>
</dbReference>
<keyword evidence="4" id="KW-0460">Magnesium</keyword>
<dbReference type="InterPro" id="IPR036412">
    <property type="entry name" value="HAD-like_sf"/>
</dbReference>
<dbReference type="CDD" id="cd07516">
    <property type="entry name" value="HAD_Pase"/>
    <property type="match status" value="1"/>
</dbReference>
<evidence type="ECO:0000256" key="3">
    <source>
        <dbReference type="ARBA" id="ARBA00022801"/>
    </source>
</evidence>
<evidence type="ECO:0000256" key="1">
    <source>
        <dbReference type="ARBA" id="ARBA00001946"/>
    </source>
</evidence>
<dbReference type="NCBIfam" id="TIGR01484">
    <property type="entry name" value="HAD-SF-IIB"/>
    <property type="match status" value="1"/>
</dbReference>
<evidence type="ECO:0000313" key="7">
    <source>
        <dbReference type="Proteomes" id="UP000254704"/>
    </source>
</evidence>
<evidence type="ECO:0000256" key="4">
    <source>
        <dbReference type="ARBA" id="ARBA00022842"/>
    </source>
</evidence>
<protein>
    <submittedName>
        <fullName evidence="6">Cof family protein</fullName>
        <ecNumber evidence="6">3.6.1.-</ecNumber>
    </submittedName>
</protein>
<dbReference type="AlphaFoldDB" id="A0A379EWZ4"/>
<dbReference type="EMBL" id="UGTV01000015">
    <property type="protein sequence ID" value="SUC10905.1"/>
    <property type="molecule type" value="Genomic_DNA"/>
</dbReference>
<dbReference type="RefSeq" id="WP_115323392.1">
    <property type="nucleotide sequence ID" value="NZ_CP085791.1"/>
</dbReference>
<dbReference type="Pfam" id="PF08282">
    <property type="entry name" value="Hydrolase_3"/>
    <property type="match status" value="1"/>
</dbReference>
<dbReference type="Proteomes" id="UP000254704">
    <property type="component" value="Unassembled WGS sequence"/>
</dbReference>
<dbReference type="InterPro" id="IPR006379">
    <property type="entry name" value="HAD-SF_hydro_IIB"/>
</dbReference>
<dbReference type="GO" id="GO:0000287">
    <property type="term" value="F:magnesium ion binding"/>
    <property type="evidence" value="ECO:0007669"/>
    <property type="project" value="UniProtKB-ARBA"/>
</dbReference>
<proteinExistence type="inferred from homology"/>
<dbReference type="Gene3D" id="3.30.1240.10">
    <property type="match status" value="1"/>
</dbReference>
<dbReference type="InterPro" id="IPR000150">
    <property type="entry name" value="Cof"/>
</dbReference>
<comment type="cofactor">
    <cofactor evidence="1">
        <name>Mg(2+)</name>
        <dbReference type="ChEBI" id="CHEBI:18420"/>
    </cofactor>
</comment>
<dbReference type="EC" id="3.6.1.-" evidence="6"/>